<comment type="caution">
    <text evidence="1">The sequence shown here is derived from an EMBL/GenBank/DDBJ whole genome shotgun (WGS) entry which is preliminary data.</text>
</comment>
<protein>
    <submittedName>
        <fullName evidence="1">Uncharacterized protein</fullName>
    </submittedName>
</protein>
<dbReference type="Proteomes" id="UP000076510">
    <property type="component" value="Unassembled WGS sequence"/>
</dbReference>
<reference evidence="2" key="1">
    <citation type="submission" date="2016-01" db="EMBL/GenBank/DDBJ databases">
        <title>Whole genome sequencing of Bhargavaea cecembensis T14.</title>
        <authorList>
            <person name="Hong K.W."/>
        </authorList>
    </citation>
    <scope>NUCLEOTIDE SEQUENCE [LARGE SCALE GENOMIC DNA]</scope>
    <source>
        <strain evidence="2">M19</strain>
    </source>
</reference>
<name>A0A163JRY4_9BACI</name>
<evidence type="ECO:0000313" key="1">
    <source>
        <dbReference type="EMBL" id="KZE45621.1"/>
    </source>
</evidence>
<proteinExistence type="predicted"/>
<dbReference type="EMBL" id="LQQY01000034">
    <property type="protein sequence ID" value="KZE45621.1"/>
    <property type="molecule type" value="Genomic_DNA"/>
</dbReference>
<sequence length="68" mass="7420">MVRVFSLFHAQFISLIGVQDEGSCGKKSLCETPGDAGEAHVLPAESEVLHENHGRYKEPNLTVSVIKL</sequence>
<organism evidence="1 2">
    <name type="scientific">Rossellomorea marisflavi</name>
    <dbReference type="NCBI Taxonomy" id="189381"/>
    <lineage>
        <taxon>Bacteria</taxon>
        <taxon>Bacillati</taxon>
        <taxon>Bacillota</taxon>
        <taxon>Bacilli</taxon>
        <taxon>Bacillales</taxon>
        <taxon>Bacillaceae</taxon>
        <taxon>Rossellomorea</taxon>
    </lineage>
</organism>
<accession>A0A163JRY4</accession>
<dbReference type="AlphaFoldDB" id="A0A163JRY4"/>
<gene>
    <name evidence="1" type="ORF">AV649_05450</name>
</gene>
<evidence type="ECO:0000313" key="2">
    <source>
        <dbReference type="Proteomes" id="UP000076510"/>
    </source>
</evidence>